<protein>
    <submittedName>
        <fullName evidence="5">COG0553: Superfamily II DNA/RNA helicases, SNF2 family</fullName>
    </submittedName>
</protein>
<dbReference type="GO" id="GO:0004386">
    <property type="term" value="F:helicase activity"/>
    <property type="evidence" value="ECO:0007669"/>
    <property type="project" value="UniProtKB-KW"/>
</dbReference>
<feature type="transmembrane region" description="Helical" evidence="2">
    <location>
        <begin position="80"/>
        <end position="100"/>
    </location>
</feature>
<evidence type="ECO:0000313" key="6">
    <source>
        <dbReference type="Proteomes" id="UP000014923"/>
    </source>
</evidence>
<keyword evidence="2" id="KW-0812">Transmembrane</keyword>
<dbReference type="PANTHER" id="PTHR10799">
    <property type="entry name" value="SNF2/RAD54 HELICASE FAMILY"/>
    <property type="match status" value="1"/>
</dbReference>
<dbReference type="FunFam" id="3.40.50.300:FF:000533">
    <property type="entry name" value="Helicase, Snf2 family"/>
    <property type="match status" value="1"/>
</dbReference>
<keyword evidence="2" id="KW-0472">Membrane</keyword>
<dbReference type="Gene3D" id="3.40.50.300">
    <property type="entry name" value="P-loop containing nucleotide triphosphate hydrolases"/>
    <property type="match status" value="1"/>
</dbReference>
<dbReference type="AlphaFoldDB" id="R7RQB0"/>
<dbReference type="Gene3D" id="3.40.50.10810">
    <property type="entry name" value="Tandem AAA-ATPase domain"/>
    <property type="match status" value="1"/>
</dbReference>
<dbReference type="EMBL" id="CAVN010000088">
    <property type="protein sequence ID" value="CDF57506.1"/>
    <property type="molecule type" value="Genomic_DNA"/>
</dbReference>
<dbReference type="SMART" id="SM00490">
    <property type="entry name" value="HELICc"/>
    <property type="match status" value="1"/>
</dbReference>
<dbReference type="GO" id="GO:0005524">
    <property type="term" value="F:ATP binding"/>
    <property type="evidence" value="ECO:0007669"/>
    <property type="project" value="InterPro"/>
</dbReference>
<dbReference type="FunFam" id="3.40.50.10810:FF:000054">
    <property type="entry name" value="Helicase, Snf2 family"/>
    <property type="match status" value="1"/>
</dbReference>
<keyword evidence="5" id="KW-0347">Helicase</keyword>
<keyword evidence="5" id="KW-0547">Nucleotide-binding</keyword>
<evidence type="ECO:0000259" key="3">
    <source>
        <dbReference type="PROSITE" id="PS51192"/>
    </source>
</evidence>
<dbReference type="Pfam" id="PF00176">
    <property type="entry name" value="SNF2-rel_dom"/>
    <property type="match status" value="1"/>
</dbReference>
<proteinExistence type="predicted"/>
<dbReference type="Proteomes" id="UP000014923">
    <property type="component" value="Unassembled WGS sequence"/>
</dbReference>
<dbReference type="PROSITE" id="PS51192">
    <property type="entry name" value="HELICASE_ATP_BIND_1"/>
    <property type="match status" value="1"/>
</dbReference>
<evidence type="ECO:0000259" key="4">
    <source>
        <dbReference type="PROSITE" id="PS51194"/>
    </source>
</evidence>
<evidence type="ECO:0000256" key="2">
    <source>
        <dbReference type="SAM" id="Phobius"/>
    </source>
</evidence>
<dbReference type="GO" id="GO:0016020">
    <property type="term" value="C:membrane"/>
    <property type="evidence" value="ECO:0007669"/>
    <property type="project" value="InterPro"/>
</dbReference>
<dbReference type="GO" id="GO:0016787">
    <property type="term" value="F:hydrolase activity"/>
    <property type="evidence" value="ECO:0007669"/>
    <property type="project" value="UniProtKB-KW"/>
</dbReference>
<organism evidence="5 6">
    <name type="scientific">Thermobrachium celere DSM 8682</name>
    <dbReference type="NCBI Taxonomy" id="941824"/>
    <lineage>
        <taxon>Bacteria</taxon>
        <taxon>Bacillati</taxon>
        <taxon>Bacillota</taxon>
        <taxon>Clostridia</taxon>
        <taxon>Eubacteriales</taxon>
        <taxon>Clostridiaceae</taxon>
        <taxon>Thermobrachium</taxon>
    </lineage>
</organism>
<keyword evidence="6" id="KW-1185">Reference proteome</keyword>
<comment type="caution">
    <text evidence="5">The sequence shown here is derived from an EMBL/GenBank/DDBJ whole genome shotgun (WGS) entry which is preliminary data.</text>
</comment>
<dbReference type="InterPro" id="IPR038718">
    <property type="entry name" value="SNF2-like_sf"/>
</dbReference>
<evidence type="ECO:0000313" key="5">
    <source>
        <dbReference type="EMBL" id="CDF57506.1"/>
    </source>
</evidence>
<dbReference type="InterPro" id="IPR027417">
    <property type="entry name" value="P-loop_NTPase"/>
</dbReference>
<dbReference type="CDD" id="cd18793">
    <property type="entry name" value="SF2_C_SNF"/>
    <property type="match status" value="1"/>
</dbReference>
<gene>
    <name evidence="5" type="ORF">TCEL_01420</name>
</gene>
<accession>R7RQB0</accession>
<keyword evidence="1" id="KW-0378">Hydrolase</keyword>
<reference evidence="5" key="1">
    <citation type="submission" date="2013-03" db="EMBL/GenBank/DDBJ databases">
        <title>Draft genome sequence of the hydrogen-ethanol-producing anaerobic alkalithermophilic Caloramator celere.</title>
        <authorList>
            <person name="Ciranna A."/>
            <person name="Larjo A."/>
            <person name="Kivisto A."/>
            <person name="Santala V."/>
            <person name="Roos C."/>
            <person name="Karp M."/>
        </authorList>
    </citation>
    <scope>NUCLEOTIDE SEQUENCE [LARGE SCALE GENOMIC DNA]</scope>
    <source>
        <strain evidence="5">DSM 8682</strain>
    </source>
</reference>
<keyword evidence="5" id="KW-0067">ATP-binding</keyword>
<dbReference type="PROSITE" id="PS51194">
    <property type="entry name" value="HELICASE_CTER"/>
    <property type="match status" value="1"/>
</dbReference>
<keyword evidence="2" id="KW-1133">Transmembrane helix</keyword>
<dbReference type="InterPro" id="IPR000330">
    <property type="entry name" value="SNF2_N"/>
</dbReference>
<dbReference type="OrthoDB" id="9760715at2"/>
<dbReference type="eggNOG" id="COG0553">
    <property type="taxonomic scope" value="Bacteria"/>
</dbReference>
<sequence>MHSYINALKKFKDFKGRTGRREYFLFILNSLITHFSILLLSGYTQNWIYTLMFILYPFFILVPTLAITVRRLHDINKSGFWILINAIPFIGNIYFLFLLLKDSYPDNNIYGPCPKAINKTDDLNLTNQNNSNDLSNSLPETIKEKSLQIKDIFKNELINHNLKSEIYIDTYKQGIKLDVIFKYGEIEIRPNNPKKLNPLIKRELSKENKILNLLKQSKFKNADDFYYLEDDERIYDFFKNTVPTLQNYSEIYFSEGINKIYKNKSICISMDLKLFASNLISLEFNIDDIDKKEIINILKSIKERKKFYKLKTGEIISLESKDIDDVTSVLDVLDEFEENEIIDNKFILPKSRAITVFNKLNKDIKIENRELVDDFINKLNNSKEQNIEVPANLKTILRDYQITGFKWLKILSNLDLGGILADDMGLGKTLQTISLISVEKDHGKTLIVAPSSLLFNWQSEFKKFAPDIKVLLVHGDKNKRKELIQEIENNDVIITSYPLLRRDIEFYENYTFNLCVLDEAQHIKNPESLNAKSTKKIKSRTRFALTGTPMENNLIELWSIFDFILPGHLYSKNKFIEKYERPITKEKDRQVLEELKKAIAPFILRRKKADVLLELPDKIETKLICEMTKKQNDIYKAYLSRARKDVEDMIAKGEFETSKMQILKLLTRLRQISCHPSMFLENYDGDSGKLNQLEELLEELIEGNHKVLIFSQFTSLLHITKGMLDNKKIKYSYLDGSTNVSKRMQIVDEFNNGKTDVFLISLKAGGTGLNLTTADTVILLDPWWNPAVEEQAADRAHRIGQKNVVQVFKMITKGSIEEKIYELQIKKKELIDSVIKNGEVFINSLTEKEILEILQ</sequence>
<dbReference type="SUPFAM" id="SSF52540">
    <property type="entry name" value="P-loop containing nucleoside triphosphate hydrolases"/>
    <property type="match status" value="2"/>
</dbReference>
<feature type="domain" description="Helicase ATP-binding" evidence="3">
    <location>
        <begin position="409"/>
        <end position="567"/>
    </location>
</feature>
<dbReference type="RefSeq" id="WP_018660722.1">
    <property type="nucleotide sequence ID" value="NZ_HF952018.1"/>
</dbReference>
<feature type="transmembrane region" description="Helical" evidence="2">
    <location>
        <begin position="21"/>
        <end position="41"/>
    </location>
</feature>
<evidence type="ECO:0000256" key="1">
    <source>
        <dbReference type="ARBA" id="ARBA00022801"/>
    </source>
</evidence>
<dbReference type="InterPro" id="IPR013663">
    <property type="entry name" value="Helicase_SWF/SNF/SWI_bac"/>
</dbReference>
<feature type="domain" description="Helicase C-terminal" evidence="4">
    <location>
        <begin position="692"/>
        <end position="846"/>
    </location>
</feature>
<dbReference type="InterPro" id="IPR049730">
    <property type="entry name" value="SNF2/RAD54-like_C"/>
</dbReference>
<dbReference type="Pfam" id="PF00271">
    <property type="entry name" value="Helicase_C"/>
    <property type="match status" value="1"/>
</dbReference>
<dbReference type="CDD" id="cd18012">
    <property type="entry name" value="DEXQc_arch_SWI2_SNF2"/>
    <property type="match status" value="1"/>
</dbReference>
<dbReference type="HOGENOM" id="CLU_000315_21_1_9"/>
<dbReference type="Pfam" id="PF08455">
    <property type="entry name" value="SNF2_assoc"/>
    <property type="match status" value="1"/>
</dbReference>
<name>R7RQB0_9CLOT</name>
<dbReference type="InterPro" id="IPR001650">
    <property type="entry name" value="Helicase_C-like"/>
</dbReference>
<dbReference type="SMART" id="SM00487">
    <property type="entry name" value="DEXDc"/>
    <property type="match status" value="1"/>
</dbReference>
<feature type="transmembrane region" description="Helical" evidence="2">
    <location>
        <begin position="47"/>
        <end position="68"/>
    </location>
</feature>
<dbReference type="eggNOG" id="COG3152">
    <property type="taxonomic scope" value="Bacteria"/>
</dbReference>
<dbReference type="InterPro" id="IPR014001">
    <property type="entry name" value="Helicase_ATP-bd"/>
</dbReference>